<dbReference type="EMBL" id="JAOPJF010000026">
    <property type="protein sequence ID" value="KAK1145163.1"/>
    <property type="molecule type" value="Genomic_DNA"/>
</dbReference>
<protein>
    <submittedName>
        <fullName evidence="1">Uncharacterized protein</fullName>
    </submittedName>
</protein>
<evidence type="ECO:0000313" key="1">
    <source>
        <dbReference type="EMBL" id="KAK1145163.1"/>
    </source>
</evidence>
<proteinExistence type="predicted"/>
<comment type="caution">
    <text evidence="1">The sequence shown here is derived from an EMBL/GenBank/DDBJ whole genome shotgun (WGS) entry which is preliminary data.</text>
</comment>
<evidence type="ECO:0000313" key="2">
    <source>
        <dbReference type="Proteomes" id="UP001177260"/>
    </source>
</evidence>
<organism evidence="1 2">
    <name type="scientific">Aspergillus melleus</name>
    <dbReference type="NCBI Taxonomy" id="138277"/>
    <lineage>
        <taxon>Eukaryota</taxon>
        <taxon>Fungi</taxon>
        <taxon>Dikarya</taxon>
        <taxon>Ascomycota</taxon>
        <taxon>Pezizomycotina</taxon>
        <taxon>Eurotiomycetes</taxon>
        <taxon>Eurotiomycetidae</taxon>
        <taxon>Eurotiales</taxon>
        <taxon>Aspergillaceae</taxon>
        <taxon>Aspergillus</taxon>
        <taxon>Aspergillus subgen. Circumdati</taxon>
    </lineage>
</organism>
<dbReference type="Proteomes" id="UP001177260">
    <property type="component" value="Unassembled WGS sequence"/>
</dbReference>
<gene>
    <name evidence="1" type="ORF">N8T08_004596</name>
</gene>
<name>A0ACC3B4Q4_9EURO</name>
<keyword evidence="2" id="KW-1185">Reference proteome</keyword>
<reference evidence="1 2" key="1">
    <citation type="journal article" date="2023" name="ACS Omega">
        <title>Identification of the Neoaspergillic Acid Biosynthesis Gene Cluster by Establishing an In Vitro CRISPR-Ribonucleoprotein Genetic System in Aspergillus melleus.</title>
        <authorList>
            <person name="Yuan B."/>
            <person name="Grau M.F."/>
            <person name="Murata R.M."/>
            <person name="Torok T."/>
            <person name="Venkateswaran K."/>
            <person name="Stajich J.E."/>
            <person name="Wang C.C.C."/>
        </authorList>
    </citation>
    <scope>NUCLEOTIDE SEQUENCE [LARGE SCALE GENOMIC DNA]</scope>
    <source>
        <strain evidence="1 2">IMV 1140</strain>
    </source>
</reference>
<accession>A0ACC3B4Q4</accession>
<sequence length="263" mass="29177">MASLPDIPELGLVFPASPIANAAFDYVKKHCDEAVYNHQVRAAYWALIMVPKLPQFVTKPPNMNIVVVACILHDMGLANSPELLSADKRFEVDGANIARNFIENYMQTHGHASDVDECWGEASVQRVWDAIALHATSSIALHAAPEVALTQMGVAADFRGPNYPNGPGQQNLISEDEYHAVMRVFPRAGFTSECFKRILCGVCHRKPATTYDNWVGAFGLQFGTDETEQGKETYKRNWQQKQLVNALLPSMQFLESLDATHNS</sequence>